<evidence type="ECO:0000256" key="10">
    <source>
        <dbReference type="SAM" id="MobiDB-lite"/>
    </source>
</evidence>
<dbReference type="SMART" id="SM00740">
    <property type="entry name" value="PASTA"/>
    <property type="match status" value="1"/>
</dbReference>
<dbReference type="Pfam" id="PF08239">
    <property type="entry name" value="SH3_3"/>
    <property type="match status" value="2"/>
</dbReference>
<keyword evidence="5" id="KW-0418">Kinase</keyword>
<evidence type="ECO:0000259" key="12">
    <source>
        <dbReference type="PROSITE" id="PS50011"/>
    </source>
</evidence>
<dbReference type="CDD" id="cd14014">
    <property type="entry name" value="STKc_PknB_like"/>
    <property type="match status" value="1"/>
</dbReference>
<dbReference type="EMBL" id="JAEQMG010000117">
    <property type="protein sequence ID" value="MBK6089170.1"/>
    <property type="molecule type" value="Genomic_DNA"/>
</dbReference>
<evidence type="ECO:0000259" key="13">
    <source>
        <dbReference type="PROSITE" id="PS51178"/>
    </source>
</evidence>
<keyword evidence="6 9" id="KW-0067">ATP-binding</keyword>
<dbReference type="InterPro" id="IPR005543">
    <property type="entry name" value="PASTA_dom"/>
</dbReference>
<organism evidence="15 16">
    <name type="scientific">Ruminococcus difficilis</name>
    <dbReference type="NCBI Taxonomy" id="2763069"/>
    <lineage>
        <taxon>Bacteria</taxon>
        <taxon>Bacillati</taxon>
        <taxon>Bacillota</taxon>
        <taxon>Clostridia</taxon>
        <taxon>Eubacteriales</taxon>
        <taxon>Oscillospiraceae</taxon>
        <taxon>Ruminococcus</taxon>
    </lineage>
</organism>
<dbReference type="Proteomes" id="UP000633365">
    <property type="component" value="Unassembled WGS sequence"/>
</dbReference>
<dbReference type="Gene3D" id="3.30.200.20">
    <property type="entry name" value="Phosphorylase Kinase, domain 1"/>
    <property type="match status" value="1"/>
</dbReference>
<dbReference type="Gene3D" id="2.30.30.40">
    <property type="entry name" value="SH3 Domains"/>
    <property type="match status" value="2"/>
</dbReference>
<keyword evidence="11" id="KW-1133">Transmembrane helix</keyword>
<evidence type="ECO:0000313" key="16">
    <source>
        <dbReference type="Proteomes" id="UP000633365"/>
    </source>
</evidence>
<feature type="compositionally biased region" description="Polar residues" evidence="10">
    <location>
        <begin position="350"/>
        <end position="362"/>
    </location>
</feature>
<evidence type="ECO:0000256" key="6">
    <source>
        <dbReference type="ARBA" id="ARBA00022840"/>
    </source>
</evidence>
<dbReference type="SMART" id="SM00287">
    <property type="entry name" value="SH3b"/>
    <property type="match status" value="2"/>
</dbReference>
<dbReference type="CDD" id="cd06577">
    <property type="entry name" value="PASTA_pknB"/>
    <property type="match status" value="1"/>
</dbReference>
<dbReference type="PROSITE" id="PS51781">
    <property type="entry name" value="SH3B"/>
    <property type="match status" value="1"/>
</dbReference>
<evidence type="ECO:0000256" key="7">
    <source>
        <dbReference type="ARBA" id="ARBA00047899"/>
    </source>
</evidence>
<comment type="catalytic activity">
    <reaction evidence="7">
        <text>L-threonyl-[protein] + ATP = O-phospho-L-threonyl-[protein] + ADP + H(+)</text>
        <dbReference type="Rhea" id="RHEA:46608"/>
        <dbReference type="Rhea" id="RHEA-COMP:11060"/>
        <dbReference type="Rhea" id="RHEA-COMP:11605"/>
        <dbReference type="ChEBI" id="CHEBI:15378"/>
        <dbReference type="ChEBI" id="CHEBI:30013"/>
        <dbReference type="ChEBI" id="CHEBI:30616"/>
        <dbReference type="ChEBI" id="CHEBI:61977"/>
        <dbReference type="ChEBI" id="CHEBI:456216"/>
        <dbReference type="EC" id="2.7.11.1"/>
    </reaction>
</comment>
<gene>
    <name evidence="15" type="ORF">JKK62_11060</name>
</gene>
<feature type="domain" description="PASTA" evidence="13">
    <location>
        <begin position="436"/>
        <end position="504"/>
    </location>
</feature>
<dbReference type="PROSITE" id="PS00109">
    <property type="entry name" value="PROTEIN_KINASE_TYR"/>
    <property type="match status" value="1"/>
</dbReference>
<dbReference type="PROSITE" id="PS51178">
    <property type="entry name" value="PASTA"/>
    <property type="match status" value="1"/>
</dbReference>
<feature type="region of interest" description="Disordered" evidence="10">
    <location>
        <begin position="349"/>
        <end position="391"/>
    </location>
</feature>
<dbReference type="Pfam" id="PF00069">
    <property type="entry name" value="Pkinase"/>
    <property type="match status" value="1"/>
</dbReference>
<dbReference type="InterPro" id="IPR017441">
    <property type="entry name" value="Protein_kinase_ATP_BS"/>
</dbReference>
<dbReference type="InterPro" id="IPR008266">
    <property type="entry name" value="Tyr_kinase_AS"/>
</dbReference>
<comment type="catalytic activity">
    <reaction evidence="8">
        <text>L-seryl-[protein] + ATP = O-phospho-L-seryl-[protein] + ADP + H(+)</text>
        <dbReference type="Rhea" id="RHEA:17989"/>
        <dbReference type="Rhea" id="RHEA-COMP:9863"/>
        <dbReference type="Rhea" id="RHEA-COMP:11604"/>
        <dbReference type="ChEBI" id="CHEBI:15378"/>
        <dbReference type="ChEBI" id="CHEBI:29999"/>
        <dbReference type="ChEBI" id="CHEBI:30616"/>
        <dbReference type="ChEBI" id="CHEBI:83421"/>
        <dbReference type="ChEBI" id="CHEBI:456216"/>
        <dbReference type="EC" id="2.7.11.1"/>
    </reaction>
</comment>
<protein>
    <recommendedName>
        <fullName evidence="1">non-specific serine/threonine protein kinase</fullName>
        <ecNumber evidence="1">2.7.11.1</ecNumber>
    </recommendedName>
</protein>
<feature type="transmembrane region" description="Helical" evidence="11">
    <location>
        <begin position="396"/>
        <end position="420"/>
    </location>
</feature>
<sequence>MLCYHCMREKGDAEICPHCHAQGSVELQPHQIAPGTVIGNRYTLGNVIGEGGFGITYIALENTLGITVAIKEYYPFGYCNRNTTVSNTVAVTSDDKQEYFEKGRSRFLQEAKTLARFQEAPGVVNVIDFLEENNTAYIVMEYLDGITLRDYLKQYGTLAPEQAVGMLLPAMRALVKIHSAGVIHRDISPDNIMVLRDGTLKLMDFGAARVYDNADNRSMSIMLKQGYAPAEQYRRNGEQGPWTDVYGMCATIYRAITGITPVDSIDRVYQDILQPPSQCGVNISPAMENTLMYGMAVHKENRCPDMPTLIGMFEQALRGELVPVVGAVFMRDDRTMDPNQTVAADAYHTRYQQNDPRVSQGYQRPPEQNYRPPMQQYPPQQYPAQQPQPVPKKRSYAPIIAGLLVFIAVLSVVITLVAIITRNNNNDSSSVIAEETVQLLKMPDLTGMTEEEAKNTLKNINPAVDTICIEKETEIQSAGKVFNQVPGKNAEISSDTKITLYVAKAPETEKPEPKTEAKKEDPSPAPAPSSTTYYSTARNYVEMHASPSGGSEQLGKLWRGDDVKLIERTSSKWYRVSDGKVTGYVSTSYLSADPSDIPPTTDPICVNEGIDDGFLALRSSASENSSKLAEIPCGASMTFLGTYEDHGYVNDGYHVRWAKVRYNGKEGYVYDYYVHDPYD</sequence>
<feature type="compositionally biased region" description="Basic and acidic residues" evidence="10">
    <location>
        <begin position="506"/>
        <end position="522"/>
    </location>
</feature>
<keyword evidence="3" id="KW-0808">Transferase</keyword>
<evidence type="ECO:0000259" key="14">
    <source>
        <dbReference type="PROSITE" id="PS51781"/>
    </source>
</evidence>
<dbReference type="InterPro" id="IPR003646">
    <property type="entry name" value="SH3-like_bac-type"/>
</dbReference>
<keyword evidence="2" id="KW-0723">Serine/threonine-protein kinase</keyword>
<feature type="compositionally biased region" description="Low complexity" evidence="10">
    <location>
        <begin position="368"/>
        <end position="387"/>
    </location>
</feature>
<dbReference type="GO" id="GO:0004674">
    <property type="term" value="F:protein serine/threonine kinase activity"/>
    <property type="evidence" value="ECO:0007669"/>
    <property type="project" value="UniProtKB-KW"/>
</dbReference>
<dbReference type="Pfam" id="PF03793">
    <property type="entry name" value="PASTA"/>
    <property type="match status" value="1"/>
</dbReference>
<comment type="caution">
    <text evidence="15">The sequence shown here is derived from an EMBL/GenBank/DDBJ whole genome shotgun (WGS) entry which is preliminary data.</text>
</comment>
<dbReference type="InterPro" id="IPR000719">
    <property type="entry name" value="Prot_kinase_dom"/>
</dbReference>
<feature type="region of interest" description="Disordered" evidence="10">
    <location>
        <begin position="503"/>
        <end position="532"/>
    </location>
</feature>
<evidence type="ECO:0000256" key="4">
    <source>
        <dbReference type="ARBA" id="ARBA00022741"/>
    </source>
</evidence>
<feature type="domain" description="SH3b" evidence="14">
    <location>
        <begin position="530"/>
        <end position="594"/>
    </location>
</feature>
<evidence type="ECO:0000256" key="5">
    <source>
        <dbReference type="ARBA" id="ARBA00022777"/>
    </source>
</evidence>
<evidence type="ECO:0000313" key="15">
    <source>
        <dbReference type="EMBL" id="MBK6089170.1"/>
    </source>
</evidence>
<dbReference type="PANTHER" id="PTHR43289">
    <property type="entry name" value="MITOGEN-ACTIVATED PROTEIN KINASE KINASE KINASE 20-RELATED"/>
    <property type="match status" value="1"/>
</dbReference>
<keyword evidence="16" id="KW-1185">Reference proteome</keyword>
<dbReference type="InterPro" id="IPR011009">
    <property type="entry name" value="Kinase-like_dom_sf"/>
</dbReference>
<dbReference type="AlphaFoldDB" id="A0A934WSN9"/>
<keyword evidence="11" id="KW-0472">Membrane</keyword>
<dbReference type="SUPFAM" id="SSF56112">
    <property type="entry name" value="Protein kinase-like (PK-like)"/>
    <property type="match status" value="1"/>
</dbReference>
<feature type="domain" description="Protein kinase" evidence="12">
    <location>
        <begin position="42"/>
        <end position="317"/>
    </location>
</feature>
<evidence type="ECO:0000256" key="2">
    <source>
        <dbReference type="ARBA" id="ARBA00022527"/>
    </source>
</evidence>
<keyword evidence="11" id="KW-0812">Transmembrane</keyword>
<keyword evidence="4 9" id="KW-0547">Nucleotide-binding</keyword>
<accession>A0A934WSN9</accession>
<evidence type="ECO:0000256" key="8">
    <source>
        <dbReference type="ARBA" id="ARBA00048679"/>
    </source>
</evidence>
<dbReference type="RefSeq" id="WP_201427962.1">
    <property type="nucleotide sequence ID" value="NZ_JAEQMG010000117.1"/>
</dbReference>
<proteinExistence type="predicted"/>
<dbReference type="Gene3D" id="1.10.510.10">
    <property type="entry name" value="Transferase(Phosphotransferase) domain 1"/>
    <property type="match status" value="1"/>
</dbReference>
<reference evidence="15" key="1">
    <citation type="submission" date="2021-01" db="EMBL/GenBank/DDBJ databases">
        <title>Genome public.</title>
        <authorList>
            <person name="Liu C."/>
            <person name="Sun Q."/>
        </authorList>
    </citation>
    <scope>NUCLEOTIDE SEQUENCE</scope>
    <source>
        <strain evidence="15">M6</strain>
    </source>
</reference>
<dbReference type="Gene3D" id="3.30.10.20">
    <property type="match status" value="1"/>
</dbReference>
<feature type="binding site" evidence="9">
    <location>
        <position position="71"/>
    </location>
    <ligand>
        <name>ATP</name>
        <dbReference type="ChEBI" id="CHEBI:30616"/>
    </ligand>
</feature>
<evidence type="ECO:0000256" key="3">
    <source>
        <dbReference type="ARBA" id="ARBA00022679"/>
    </source>
</evidence>
<dbReference type="EC" id="2.7.11.1" evidence="1"/>
<evidence type="ECO:0000256" key="1">
    <source>
        <dbReference type="ARBA" id="ARBA00012513"/>
    </source>
</evidence>
<dbReference type="GO" id="GO:0005524">
    <property type="term" value="F:ATP binding"/>
    <property type="evidence" value="ECO:0007669"/>
    <property type="project" value="UniProtKB-UniRule"/>
</dbReference>
<dbReference type="PANTHER" id="PTHR43289:SF34">
    <property type="entry name" value="SERINE_THREONINE-PROTEIN KINASE YBDM-RELATED"/>
    <property type="match status" value="1"/>
</dbReference>
<dbReference type="PROSITE" id="PS00107">
    <property type="entry name" value="PROTEIN_KINASE_ATP"/>
    <property type="match status" value="1"/>
</dbReference>
<evidence type="ECO:0000256" key="11">
    <source>
        <dbReference type="SAM" id="Phobius"/>
    </source>
</evidence>
<dbReference type="PROSITE" id="PS50011">
    <property type="entry name" value="PROTEIN_KINASE_DOM"/>
    <property type="match status" value="1"/>
</dbReference>
<name>A0A934WSN9_9FIRM</name>
<evidence type="ECO:0000256" key="9">
    <source>
        <dbReference type="PROSITE-ProRule" id="PRU10141"/>
    </source>
</evidence>